<proteinExistence type="predicted"/>
<dbReference type="EMBL" id="JBHTEY010000004">
    <property type="protein sequence ID" value="MFC7612811.1"/>
    <property type="molecule type" value="Genomic_DNA"/>
</dbReference>
<gene>
    <name evidence="1" type="ORF">ACFQV2_03300</name>
</gene>
<sequence>MPVDQRELDDVLATGPFEVALRAAIHRSGLSLERIRARLARHGCAVSVAALSHWQSGRSRPERRESLVALSVLEQVVDVPEGALLGLLGAPRPRGRRRRLDLPVEAVWPEDNVIPKLMSRVDAGHDRHLTRLSQHDLVRVGPDRAERLVRVRQVLRAERAGMREVVLAYALDTPHRAGPRVRPLRHCSVARSVYDPARGRLVAALAFDRELSRGEAILVEYEIYCPPTTVRSSCYERKLRYPVRDLHVEVVFDRSARPARCRWEHRGHGDAVTRADALRLDSSNCAQWTTSDAAPGRYLVRWDW</sequence>
<comment type="caution">
    <text evidence="1">The sequence shown here is derived from an EMBL/GenBank/DDBJ whole genome shotgun (WGS) entry which is preliminary data.</text>
</comment>
<name>A0ABW2TH39_9PSEU</name>
<accession>A0ABW2TH39</accession>
<evidence type="ECO:0000313" key="1">
    <source>
        <dbReference type="EMBL" id="MFC7612811.1"/>
    </source>
</evidence>
<evidence type="ECO:0000313" key="2">
    <source>
        <dbReference type="Proteomes" id="UP001596512"/>
    </source>
</evidence>
<organism evidence="1 2">
    <name type="scientific">Actinokineospora soli</name>
    <dbReference type="NCBI Taxonomy" id="1048753"/>
    <lineage>
        <taxon>Bacteria</taxon>
        <taxon>Bacillati</taxon>
        <taxon>Actinomycetota</taxon>
        <taxon>Actinomycetes</taxon>
        <taxon>Pseudonocardiales</taxon>
        <taxon>Pseudonocardiaceae</taxon>
        <taxon>Actinokineospora</taxon>
    </lineage>
</organism>
<dbReference type="Proteomes" id="UP001596512">
    <property type="component" value="Unassembled WGS sequence"/>
</dbReference>
<keyword evidence="2" id="KW-1185">Reference proteome</keyword>
<protein>
    <submittedName>
        <fullName evidence="1">XRE family transcriptional regulator</fullName>
    </submittedName>
</protein>
<reference evidence="2" key="1">
    <citation type="journal article" date="2019" name="Int. J. Syst. Evol. Microbiol.">
        <title>The Global Catalogue of Microorganisms (GCM) 10K type strain sequencing project: providing services to taxonomists for standard genome sequencing and annotation.</title>
        <authorList>
            <consortium name="The Broad Institute Genomics Platform"/>
            <consortium name="The Broad Institute Genome Sequencing Center for Infectious Disease"/>
            <person name="Wu L."/>
            <person name="Ma J."/>
        </authorList>
    </citation>
    <scope>NUCLEOTIDE SEQUENCE [LARGE SCALE GENOMIC DNA]</scope>
    <source>
        <strain evidence="2">JCM 17695</strain>
    </source>
</reference>